<dbReference type="GeneID" id="43960826"/>
<evidence type="ECO:0000313" key="2">
    <source>
        <dbReference type="EMBL" id="QHO63929.1"/>
    </source>
</evidence>
<feature type="domain" description="Homing endonuclease LAGLIDADG" evidence="1">
    <location>
        <begin position="19"/>
        <end position="109"/>
    </location>
</feature>
<protein>
    <recommendedName>
        <fullName evidence="1">Homing endonuclease LAGLIDADG domain-containing protein</fullName>
    </recommendedName>
</protein>
<dbReference type="Gene3D" id="3.10.28.10">
    <property type="entry name" value="Homing endonucleases"/>
    <property type="match status" value="1"/>
</dbReference>
<geneLocation type="chloroplast" evidence="2"/>
<proteinExistence type="predicted"/>
<dbReference type="GO" id="GO:0005739">
    <property type="term" value="C:mitochondrion"/>
    <property type="evidence" value="ECO:0007669"/>
    <property type="project" value="UniProtKB-ARBA"/>
</dbReference>
<name>A0A6B9VNQ9_9CHLO</name>
<organism evidence="2">
    <name type="scientific">Trebouxia lynnae</name>
    <dbReference type="NCBI Taxonomy" id="1825957"/>
    <lineage>
        <taxon>Eukaryota</taxon>
        <taxon>Viridiplantae</taxon>
        <taxon>Chlorophyta</taxon>
        <taxon>core chlorophytes</taxon>
        <taxon>Trebouxiophyceae</taxon>
        <taxon>Trebouxiales</taxon>
        <taxon>Trebouxiaceae</taxon>
        <taxon>Trebouxia</taxon>
    </lineage>
</organism>
<dbReference type="InterPro" id="IPR004860">
    <property type="entry name" value="LAGLIDADG_dom"/>
</dbReference>
<dbReference type="PANTHER" id="PTHR36181">
    <property type="entry name" value="INTRON-ENCODED ENDONUCLEASE AI3-RELATED"/>
    <property type="match status" value="1"/>
</dbReference>
<dbReference type="SUPFAM" id="SSF55608">
    <property type="entry name" value="Homing endonucleases"/>
    <property type="match status" value="1"/>
</dbReference>
<dbReference type="EMBL" id="MK643158">
    <property type="protein sequence ID" value="QHO63929.1"/>
    <property type="molecule type" value="Genomic_DNA"/>
</dbReference>
<reference evidence="2" key="1">
    <citation type="journal article" date="2019" name="J. Phycol.">
        <title>The chloroplast genome of the lichen-symbiont microalga Trebouxia sp. Tr9 (Trebouxiophyceae, Chlorophyta) shows short inverted repeats with a single gene and loss of the rps4 gene, which is encoded by the nucleus.</title>
        <authorList>
            <person name="Martinez-Alberola F."/>
            <person name="Barreno E."/>
            <person name="Casano L.M."/>
            <person name="Gasulla F."/>
            <person name="Molins A."/>
            <person name="Moya P."/>
            <person name="Gonzalez-Hourcade M."/>
            <person name="Del Campo E.M."/>
        </authorList>
    </citation>
    <scope>NUCLEOTIDE SEQUENCE</scope>
    <source>
        <strain evidence="2">TR9</strain>
    </source>
</reference>
<dbReference type="RefSeq" id="YP_009725423.1">
    <property type="nucleotide sequence ID" value="NC_045839.1"/>
</dbReference>
<dbReference type="Pfam" id="PF00961">
    <property type="entry name" value="LAGLIDADG_1"/>
    <property type="match status" value="1"/>
</dbReference>
<dbReference type="AlphaFoldDB" id="A0A6B9VNQ9"/>
<dbReference type="PANTHER" id="PTHR36181:SF3">
    <property type="entry name" value="INTRON-ENCODED DNA ENDONUCLEASE AI5 BETA"/>
    <property type="match status" value="1"/>
</dbReference>
<sequence>MKNKARHIDQVPPDKGHYIAGFVDGEGSFFISARKRNDYSSNWKFGLHFNVSNSDIVILEVCKKYLGCGVIRESKPKFYTLEVQSRNVLKNFVIPFFRKYGFLSNKKKEEFRVFQEAFNLLEAKIQTETDLKKFLQFRLKLNRFRKTQITNTDQIIYQSFLFMEKSSETIR</sequence>
<evidence type="ECO:0000259" key="1">
    <source>
        <dbReference type="Pfam" id="PF00961"/>
    </source>
</evidence>
<accession>A0A6B9VNQ9</accession>
<dbReference type="InterPro" id="IPR051289">
    <property type="entry name" value="LAGLIDADG_Endonuclease"/>
</dbReference>
<keyword evidence="2" id="KW-0150">Chloroplast</keyword>
<dbReference type="InterPro" id="IPR027434">
    <property type="entry name" value="Homing_endonucl"/>
</dbReference>
<keyword evidence="2" id="KW-0934">Plastid</keyword>
<gene>
    <name evidence="2" type="primary">orf171</name>
</gene>
<dbReference type="GO" id="GO:0004519">
    <property type="term" value="F:endonuclease activity"/>
    <property type="evidence" value="ECO:0007669"/>
    <property type="project" value="InterPro"/>
</dbReference>